<keyword evidence="1" id="KW-0812">Transmembrane</keyword>
<keyword evidence="1" id="KW-1133">Transmembrane helix</keyword>
<protein>
    <submittedName>
        <fullName evidence="2">Uncharacterized protein</fullName>
    </submittedName>
</protein>
<keyword evidence="3" id="KW-1185">Reference proteome</keyword>
<evidence type="ECO:0000313" key="2">
    <source>
        <dbReference type="EMBL" id="PFH46014.1"/>
    </source>
</evidence>
<proteinExistence type="predicted"/>
<dbReference type="AlphaFoldDB" id="A0A2A9N9Q0"/>
<sequence>MASQVRLKLDNTIGAAFIGNVIAAALYGVACLQTFYYFRKKFRDTPAFRLLSDTVQLIFVTHTLYHYMITNYANPLSLFSPNWWVQFHFPM</sequence>
<feature type="transmembrane region" description="Helical" evidence="1">
    <location>
        <begin position="12"/>
        <end position="38"/>
    </location>
</feature>
<organism evidence="2 3">
    <name type="scientific">Amanita thiersii Skay4041</name>
    <dbReference type="NCBI Taxonomy" id="703135"/>
    <lineage>
        <taxon>Eukaryota</taxon>
        <taxon>Fungi</taxon>
        <taxon>Dikarya</taxon>
        <taxon>Basidiomycota</taxon>
        <taxon>Agaricomycotina</taxon>
        <taxon>Agaricomycetes</taxon>
        <taxon>Agaricomycetidae</taxon>
        <taxon>Agaricales</taxon>
        <taxon>Pluteineae</taxon>
        <taxon>Amanitaceae</taxon>
        <taxon>Amanita</taxon>
    </lineage>
</organism>
<evidence type="ECO:0000313" key="3">
    <source>
        <dbReference type="Proteomes" id="UP000242287"/>
    </source>
</evidence>
<dbReference type="OrthoDB" id="2535105at2759"/>
<evidence type="ECO:0000256" key="1">
    <source>
        <dbReference type="SAM" id="Phobius"/>
    </source>
</evidence>
<gene>
    <name evidence="2" type="ORF">AMATHDRAFT_156928</name>
</gene>
<name>A0A2A9N9Q0_9AGAR</name>
<dbReference type="EMBL" id="KZ302251">
    <property type="protein sequence ID" value="PFH46014.1"/>
    <property type="molecule type" value="Genomic_DNA"/>
</dbReference>
<feature type="transmembrane region" description="Helical" evidence="1">
    <location>
        <begin position="50"/>
        <end position="69"/>
    </location>
</feature>
<dbReference type="Proteomes" id="UP000242287">
    <property type="component" value="Unassembled WGS sequence"/>
</dbReference>
<reference evidence="2 3" key="1">
    <citation type="submission" date="2014-02" db="EMBL/GenBank/DDBJ databases">
        <title>Transposable element dynamics among asymbiotic and ectomycorrhizal Amanita fungi.</title>
        <authorList>
            <consortium name="DOE Joint Genome Institute"/>
            <person name="Hess J."/>
            <person name="Skrede I."/>
            <person name="Wolfe B."/>
            <person name="LaButti K."/>
            <person name="Ohm R.A."/>
            <person name="Grigoriev I.V."/>
            <person name="Pringle A."/>
        </authorList>
    </citation>
    <scope>NUCLEOTIDE SEQUENCE [LARGE SCALE GENOMIC DNA]</scope>
    <source>
        <strain evidence="2 3">SKay4041</strain>
    </source>
</reference>
<accession>A0A2A9N9Q0</accession>
<keyword evidence="1" id="KW-0472">Membrane</keyword>